<keyword evidence="2" id="KW-0067">ATP-binding</keyword>
<dbReference type="CDD" id="cd05907">
    <property type="entry name" value="VL_LC_FACS_like"/>
    <property type="match status" value="1"/>
</dbReference>
<dbReference type="AlphaFoldDB" id="A0A560W9V7"/>
<evidence type="ECO:0000256" key="1">
    <source>
        <dbReference type="ARBA" id="ARBA00022741"/>
    </source>
</evidence>
<dbReference type="SUPFAM" id="SSF56801">
    <property type="entry name" value="Acetyl-CoA synthetase-like"/>
    <property type="match status" value="1"/>
</dbReference>
<keyword evidence="5" id="KW-1185">Reference proteome</keyword>
<sequence length="621" mass="68239">MTTPTETYVHHPDEEQYDQQILDNPAQSVGHLLRDRIASTPDLPAYSYPEGVAWGEMTWRQCGERVWRLAAGLVDLGVQPEDRVGIACSTRIEWVLSDLSIMAAGAATTTIYPTTISDDVAYIVDDSGSVVIIAEDADQVAKLREVREAIPEVRTVVVIDPAGVDLDDWVMTFEDLEQRGAAALESSPDIVDERIDGTERSDLATIIYTSGTTGRPKGVRLLHEAWTYQAAANNATGWLSSDDVQYLWLPLAHVFGKQLLMISLASGMSTAVDGRIDKIVDNLAEVRPTFMAAAPRIFEKVYARVSLGMEAEGGAKLKLFNWASELGRERARAEEEGKSLPFAKSAQMAVADKLVLAKVRERFGGRVRFFISGSAALNHDVARWFNGAGLTILEGFGMTETSSAATVNRPYANRTGAVGWPLKGTEVRIADDGEVLVRGPGIMQGYHNKPEATAEALDADGWLHTGDIGEIDERGFLKITDRKKDLFKTSNGKYVAPSLIESTFKGLCPYVGQFLVHGEGKHFVTALVTLDEEAIQPWAEANGLAGASYQEIVNSEQARDMVQSYVDELNKGLNKWERIGKFTILGRDLSVEEGDLTPSLKMRRKVVSEKFKDEIDQMYEG</sequence>
<dbReference type="GO" id="GO:0005524">
    <property type="term" value="F:ATP binding"/>
    <property type="evidence" value="ECO:0007669"/>
    <property type="project" value="UniProtKB-KW"/>
</dbReference>
<protein>
    <submittedName>
        <fullName evidence="4">Long-chain acyl-CoA synthetase</fullName>
    </submittedName>
</protein>
<proteinExistence type="predicted"/>
<dbReference type="Gene3D" id="3.40.50.12780">
    <property type="entry name" value="N-terminal domain of ligase-like"/>
    <property type="match status" value="1"/>
</dbReference>
<evidence type="ECO:0000256" key="2">
    <source>
        <dbReference type="ARBA" id="ARBA00022840"/>
    </source>
</evidence>
<gene>
    <name evidence="4" type="ORF">FB557_1818</name>
</gene>
<evidence type="ECO:0000313" key="5">
    <source>
        <dbReference type="Proteomes" id="UP000315628"/>
    </source>
</evidence>
<dbReference type="PROSITE" id="PS00455">
    <property type="entry name" value="AMP_BINDING"/>
    <property type="match status" value="1"/>
</dbReference>
<dbReference type="InterPro" id="IPR000873">
    <property type="entry name" value="AMP-dep_synth/lig_dom"/>
</dbReference>
<dbReference type="InterPro" id="IPR020845">
    <property type="entry name" value="AMP-binding_CS"/>
</dbReference>
<feature type="domain" description="AMP-dependent synthetase/ligase" evidence="3">
    <location>
        <begin position="34"/>
        <end position="447"/>
    </location>
</feature>
<dbReference type="RefSeq" id="WP_211356532.1">
    <property type="nucleotide sequence ID" value="NZ_BAAAYT010000005.1"/>
</dbReference>
<organism evidence="4 5">
    <name type="scientific">Marihabitans asiaticum</name>
    <dbReference type="NCBI Taxonomy" id="415218"/>
    <lineage>
        <taxon>Bacteria</taxon>
        <taxon>Bacillati</taxon>
        <taxon>Actinomycetota</taxon>
        <taxon>Actinomycetes</taxon>
        <taxon>Micrococcales</taxon>
        <taxon>Intrasporangiaceae</taxon>
        <taxon>Marihabitans</taxon>
    </lineage>
</organism>
<accession>A0A560W9V7</accession>
<evidence type="ECO:0000259" key="3">
    <source>
        <dbReference type="Pfam" id="PF00501"/>
    </source>
</evidence>
<dbReference type="GO" id="GO:0016020">
    <property type="term" value="C:membrane"/>
    <property type="evidence" value="ECO:0007669"/>
    <property type="project" value="TreeGrafter"/>
</dbReference>
<dbReference type="Pfam" id="PF00501">
    <property type="entry name" value="AMP-binding"/>
    <property type="match status" value="1"/>
</dbReference>
<dbReference type="PANTHER" id="PTHR43272:SF33">
    <property type="entry name" value="AMP-BINDING DOMAIN-CONTAINING PROTEIN-RELATED"/>
    <property type="match status" value="1"/>
</dbReference>
<reference evidence="4 5" key="1">
    <citation type="submission" date="2019-06" db="EMBL/GenBank/DDBJ databases">
        <title>Sequencing the genomes of 1000 actinobacteria strains.</title>
        <authorList>
            <person name="Klenk H.-P."/>
        </authorList>
    </citation>
    <scope>NUCLEOTIDE SEQUENCE [LARGE SCALE GENOMIC DNA]</scope>
    <source>
        <strain evidence="4 5">DSM 18935</strain>
    </source>
</reference>
<dbReference type="InterPro" id="IPR042099">
    <property type="entry name" value="ANL_N_sf"/>
</dbReference>
<dbReference type="Proteomes" id="UP000315628">
    <property type="component" value="Unassembled WGS sequence"/>
</dbReference>
<keyword evidence="1" id="KW-0547">Nucleotide-binding</keyword>
<comment type="caution">
    <text evidence="4">The sequence shown here is derived from an EMBL/GenBank/DDBJ whole genome shotgun (WGS) entry which is preliminary data.</text>
</comment>
<dbReference type="EMBL" id="VIUW01000003">
    <property type="protein sequence ID" value="TWD14409.1"/>
    <property type="molecule type" value="Genomic_DNA"/>
</dbReference>
<name>A0A560W9V7_9MICO</name>
<dbReference type="Pfam" id="PF23562">
    <property type="entry name" value="AMP-binding_C_3"/>
    <property type="match status" value="1"/>
</dbReference>
<dbReference type="GO" id="GO:0004467">
    <property type="term" value="F:long-chain fatty acid-CoA ligase activity"/>
    <property type="evidence" value="ECO:0007669"/>
    <property type="project" value="TreeGrafter"/>
</dbReference>
<evidence type="ECO:0000313" key="4">
    <source>
        <dbReference type="EMBL" id="TWD14409.1"/>
    </source>
</evidence>
<dbReference type="PANTHER" id="PTHR43272">
    <property type="entry name" value="LONG-CHAIN-FATTY-ACID--COA LIGASE"/>
    <property type="match status" value="1"/>
</dbReference>